<reference evidence="3" key="1">
    <citation type="submission" date="2016-05" db="EMBL/GenBank/DDBJ databases">
        <title>Draft genome of Corynebacterium afermentans subsp. afermentans LCDC 88199T.</title>
        <authorList>
            <person name="Bernier A.-M."/>
            <person name="Bernard K."/>
        </authorList>
    </citation>
    <scope>NUCLEOTIDE SEQUENCE [LARGE SCALE GENOMIC DNA]</scope>
    <source>
        <strain evidence="3">NML01-0328</strain>
    </source>
</reference>
<feature type="transmembrane region" description="Helical" evidence="1">
    <location>
        <begin position="21"/>
        <end position="43"/>
    </location>
</feature>
<evidence type="ECO:0000313" key="3">
    <source>
        <dbReference type="Proteomes" id="UP000078003"/>
    </source>
</evidence>
<sequence length="154" mass="16754">MEQSKLQTTVPAKPPYPWQVPIIYALLGGPLGAWLLACYYLWLQSGWLSQAGLAEVFDAIWGLVLWGYVFGGIPALLTGLLSMQLCLHRTAKGVACVVVMGAVLSLLWFVVINWDVSTLYSSPQTLLMKMPVIMSCGAASSLILSAFLPKPQPQ</sequence>
<accession>A0A1A9RIZ6</accession>
<keyword evidence="1" id="KW-1133">Transmembrane helix</keyword>
<comment type="caution">
    <text evidence="2">The sequence shown here is derived from an EMBL/GenBank/DDBJ whole genome shotgun (WGS) entry which is preliminary data.</text>
</comment>
<dbReference type="RefSeq" id="WP_064083661.1">
    <property type="nucleotide sequence ID" value="NZ_LXSF01000001.1"/>
</dbReference>
<keyword evidence="1" id="KW-0472">Membrane</keyword>
<feature type="transmembrane region" description="Helical" evidence="1">
    <location>
        <begin position="63"/>
        <end position="81"/>
    </location>
</feature>
<gene>
    <name evidence="2" type="ORF">A7P85_02185</name>
</gene>
<name>A0A1A9RIZ6_EIKCO</name>
<dbReference type="AlphaFoldDB" id="A0A1A9RIZ6"/>
<evidence type="ECO:0000313" key="2">
    <source>
        <dbReference type="EMBL" id="OAM18508.1"/>
    </source>
</evidence>
<feature type="transmembrane region" description="Helical" evidence="1">
    <location>
        <begin position="126"/>
        <end position="148"/>
    </location>
</feature>
<keyword evidence="1" id="KW-0812">Transmembrane</keyword>
<proteinExistence type="predicted"/>
<feature type="transmembrane region" description="Helical" evidence="1">
    <location>
        <begin position="93"/>
        <end position="114"/>
    </location>
</feature>
<dbReference type="EMBL" id="LXSF01000001">
    <property type="protein sequence ID" value="OAM18508.1"/>
    <property type="molecule type" value="Genomic_DNA"/>
</dbReference>
<dbReference type="Proteomes" id="UP000078003">
    <property type="component" value="Unassembled WGS sequence"/>
</dbReference>
<protein>
    <submittedName>
        <fullName evidence="2">Uncharacterized protein</fullName>
    </submittedName>
</protein>
<evidence type="ECO:0000256" key="1">
    <source>
        <dbReference type="SAM" id="Phobius"/>
    </source>
</evidence>
<organism evidence="2 3">
    <name type="scientific">Eikenella corrodens</name>
    <dbReference type="NCBI Taxonomy" id="539"/>
    <lineage>
        <taxon>Bacteria</taxon>
        <taxon>Pseudomonadati</taxon>
        <taxon>Pseudomonadota</taxon>
        <taxon>Betaproteobacteria</taxon>
        <taxon>Neisseriales</taxon>
        <taxon>Neisseriaceae</taxon>
        <taxon>Eikenella</taxon>
    </lineage>
</organism>